<sequence length="89" mass="10279">MGFKHQKQNPPNPPNKTLPFLVCLASKHHGNALQVRVAPDDQRNYSANPPEPKSYLFLAQVPPPNHLRTIQLVSQNLRWLLRNPWRNLL</sequence>
<protein>
    <submittedName>
        <fullName evidence="1">Uncharacterized protein</fullName>
    </submittedName>
</protein>
<name>A0A9Q3K7Q9_9BASI</name>
<evidence type="ECO:0000313" key="2">
    <source>
        <dbReference type="Proteomes" id="UP000765509"/>
    </source>
</evidence>
<dbReference type="AlphaFoldDB" id="A0A9Q3K7Q9"/>
<comment type="caution">
    <text evidence="1">The sequence shown here is derived from an EMBL/GenBank/DDBJ whole genome shotgun (WGS) entry which is preliminary data.</text>
</comment>
<evidence type="ECO:0000313" key="1">
    <source>
        <dbReference type="EMBL" id="MBW0575171.1"/>
    </source>
</evidence>
<reference evidence="1" key="1">
    <citation type="submission" date="2021-03" db="EMBL/GenBank/DDBJ databases">
        <title>Draft genome sequence of rust myrtle Austropuccinia psidii MF-1, a brazilian biotype.</title>
        <authorList>
            <person name="Quecine M.C."/>
            <person name="Pachon D.M.R."/>
            <person name="Bonatelli M.L."/>
            <person name="Correr F.H."/>
            <person name="Franceschini L.M."/>
            <person name="Leite T.F."/>
            <person name="Margarido G.R.A."/>
            <person name="Almeida C.A."/>
            <person name="Ferrarezi J.A."/>
            <person name="Labate C.A."/>
        </authorList>
    </citation>
    <scope>NUCLEOTIDE SEQUENCE</scope>
    <source>
        <strain evidence="1">MF-1</strain>
    </source>
</reference>
<accession>A0A9Q3K7Q9</accession>
<gene>
    <name evidence="1" type="ORF">O181_114886</name>
</gene>
<dbReference type="Proteomes" id="UP000765509">
    <property type="component" value="Unassembled WGS sequence"/>
</dbReference>
<proteinExistence type="predicted"/>
<organism evidence="1 2">
    <name type="scientific">Austropuccinia psidii MF-1</name>
    <dbReference type="NCBI Taxonomy" id="1389203"/>
    <lineage>
        <taxon>Eukaryota</taxon>
        <taxon>Fungi</taxon>
        <taxon>Dikarya</taxon>
        <taxon>Basidiomycota</taxon>
        <taxon>Pucciniomycotina</taxon>
        <taxon>Pucciniomycetes</taxon>
        <taxon>Pucciniales</taxon>
        <taxon>Sphaerophragmiaceae</taxon>
        <taxon>Austropuccinia</taxon>
    </lineage>
</organism>
<keyword evidence="2" id="KW-1185">Reference proteome</keyword>
<dbReference type="EMBL" id="AVOT02095731">
    <property type="protein sequence ID" value="MBW0575171.1"/>
    <property type="molecule type" value="Genomic_DNA"/>
</dbReference>
<feature type="non-terminal residue" evidence="1">
    <location>
        <position position="1"/>
    </location>
</feature>